<dbReference type="InterPro" id="IPR036513">
    <property type="entry name" value="STAS_dom_sf"/>
</dbReference>
<evidence type="ECO:0000313" key="3">
    <source>
        <dbReference type="Proteomes" id="UP000430670"/>
    </source>
</evidence>
<organism evidence="2 3">
    <name type="scientific">Heliobacterium mobile</name>
    <name type="common">Heliobacillus mobilis</name>
    <dbReference type="NCBI Taxonomy" id="28064"/>
    <lineage>
        <taxon>Bacteria</taxon>
        <taxon>Bacillati</taxon>
        <taxon>Bacillota</taxon>
        <taxon>Clostridia</taxon>
        <taxon>Eubacteriales</taxon>
        <taxon>Heliobacteriaceae</taxon>
        <taxon>Heliobacterium</taxon>
    </lineage>
</organism>
<comment type="caution">
    <text evidence="2">The sequence shown here is derived from an EMBL/GenBank/DDBJ whole genome shotgun (WGS) entry which is preliminary data.</text>
</comment>
<evidence type="ECO:0000313" key="2">
    <source>
        <dbReference type="EMBL" id="MTV49439.1"/>
    </source>
</evidence>
<protein>
    <submittedName>
        <fullName evidence="2">STAS domain-containing protein</fullName>
    </submittedName>
</protein>
<dbReference type="PANTHER" id="PTHR33745">
    <property type="entry name" value="RSBT ANTAGONIST PROTEIN RSBS-RELATED"/>
    <property type="match status" value="1"/>
</dbReference>
<proteinExistence type="predicted"/>
<keyword evidence="3" id="KW-1185">Reference proteome</keyword>
<feature type="domain" description="STAS" evidence="1">
    <location>
        <begin position="9"/>
        <end position="120"/>
    </location>
</feature>
<gene>
    <name evidence="2" type="ORF">GJ688_10665</name>
</gene>
<name>A0A6I3SKK6_HELMO</name>
<reference evidence="2 3" key="1">
    <citation type="submission" date="2019-11" db="EMBL/GenBank/DDBJ databases">
        <title>Whole-genome sequence of a the green, strictly anaerobic photosynthetic bacterium Heliobacillus mobilis DSM 6151.</title>
        <authorList>
            <person name="Kyndt J.A."/>
            <person name="Meyer T.E."/>
        </authorList>
    </citation>
    <scope>NUCLEOTIDE SEQUENCE [LARGE SCALE GENOMIC DNA]</scope>
    <source>
        <strain evidence="2 3">DSM 6151</strain>
    </source>
</reference>
<dbReference type="Gene3D" id="3.30.750.24">
    <property type="entry name" value="STAS domain"/>
    <property type="match status" value="1"/>
</dbReference>
<dbReference type="CDD" id="cd07041">
    <property type="entry name" value="STAS_RsbR_RsbS_like"/>
    <property type="match status" value="1"/>
</dbReference>
<sequence>MSRQEGNVEKTSIVKIQNVLIVTLQGDIDDHSAQELQQEILQSVIHHQVSGVVIEVSQLELVDSYMGRILSDTARMIRLMGAETLLAGLRPMVAITIVEMGLSIEGVKTALNLEDALEVLKGGRAAAPSLGRDG</sequence>
<dbReference type="PROSITE" id="PS50801">
    <property type="entry name" value="STAS"/>
    <property type="match status" value="1"/>
</dbReference>
<dbReference type="SUPFAM" id="SSF52091">
    <property type="entry name" value="SpoIIaa-like"/>
    <property type="match status" value="1"/>
</dbReference>
<dbReference type="AlphaFoldDB" id="A0A6I3SKK6"/>
<dbReference type="Pfam" id="PF01740">
    <property type="entry name" value="STAS"/>
    <property type="match status" value="1"/>
</dbReference>
<dbReference type="InterPro" id="IPR051932">
    <property type="entry name" value="Bact_StressResp_Reg"/>
</dbReference>
<evidence type="ECO:0000259" key="1">
    <source>
        <dbReference type="PROSITE" id="PS50801"/>
    </source>
</evidence>
<dbReference type="EMBL" id="WNKU01000011">
    <property type="protein sequence ID" value="MTV49439.1"/>
    <property type="molecule type" value="Genomic_DNA"/>
</dbReference>
<dbReference type="PANTHER" id="PTHR33745:SF1">
    <property type="entry name" value="RSBT ANTAGONIST PROTEIN RSBS"/>
    <property type="match status" value="1"/>
</dbReference>
<dbReference type="InterPro" id="IPR002645">
    <property type="entry name" value="STAS_dom"/>
</dbReference>
<accession>A0A6I3SKK6</accession>
<dbReference type="Proteomes" id="UP000430670">
    <property type="component" value="Unassembled WGS sequence"/>
</dbReference>